<dbReference type="InterPro" id="IPR036849">
    <property type="entry name" value="Enolase-like_C_sf"/>
</dbReference>
<proteinExistence type="predicted"/>
<dbReference type="SUPFAM" id="SSF51604">
    <property type="entry name" value="Enolase C-terminal domain-like"/>
    <property type="match status" value="1"/>
</dbReference>
<evidence type="ECO:0000259" key="1">
    <source>
        <dbReference type="SMART" id="SM00922"/>
    </source>
</evidence>
<dbReference type="Pfam" id="PF02746">
    <property type="entry name" value="MR_MLE_N"/>
    <property type="match status" value="1"/>
</dbReference>
<reference evidence="2" key="1">
    <citation type="submission" date="2018-05" db="EMBL/GenBank/DDBJ databases">
        <authorList>
            <person name="Lanie J.A."/>
            <person name="Ng W.-L."/>
            <person name="Kazmierczak K.M."/>
            <person name="Andrzejewski T.M."/>
            <person name="Davidsen T.M."/>
            <person name="Wayne K.J."/>
            <person name="Tettelin H."/>
            <person name="Glass J.I."/>
            <person name="Rusch D."/>
            <person name="Podicherti R."/>
            <person name="Tsui H.-C.T."/>
            <person name="Winkler M.E."/>
        </authorList>
    </citation>
    <scope>NUCLEOTIDE SEQUENCE</scope>
</reference>
<name>A0A381STX1_9ZZZZ</name>
<dbReference type="InterPro" id="IPR029017">
    <property type="entry name" value="Enolase-like_N"/>
</dbReference>
<dbReference type="Gene3D" id="3.30.390.10">
    <property type="entry name" value="Enolase-like, N-terminal domain"/>
    <property type="match status" value="1"/>
</dbReference>
<dbReference type="InterPro" id="IPR013341">
    <property type="entry name" value="Mandelate_racemase_N_dom"/>
</dbReference>
<organism evidence="2">
    <name type="scientific">marine metagenome</name>
    <dbReference type="NCBI Taxonomy" id="408172"/>
    <lineage>
        <taxon>unclassified sequences</taxon>
        <taxon>metagenomes</taxon>
        <taxon>ecological metagenomes</taxon>
    </lineage>
</organism>
<protein>
    <recommendedName>
        <fullName evidence="1">Mandelate racemase/muconate lactonizing enzyme C-terminal domain-containing protein</fullName>
    </recommendedName>
</protein>
<dbReference type="PROSITE" id="PS00908">
    <property type="entry name" value="MR_MLE_1"/>
    <property type="match status" value="1"/>
</dbReference>
<dbReference type="GO" id="GO:0000287">
    <property type="term" value="F:magnesium ion binding"/>
    <property type="evidence" value="ECO:0007669"/>
    <property type="project" value="UniProtKB-ARBA"/>
</dbReference>
<gene>
    <name evidence="2" type="ORF">METZ01_LOCUS58721</name>
</gene>
<dbReference type="Gene3D" id="3.20.20.120">
    <property type="entry name" value="Enolase-like C-terminal domain"/>
    <property type="match status" value="1"/>
</dbReference>
<dbReference type="InterPro" id="IPR013342">
    <property type="entry name" value="Mandelate_racemase_C"/>
</dbReference>
<dbReference type="Pfam" id="PF13378">
    <property type="entry name" value="MR_MLE_C"/>
    <property type="match status" value="1"/>
</dbReference>
<dbReference type="SFLD" id="SFLDS00001">
    <property type="entry name" value="Enolase"/>
    <property type="match status" value="1"/>
</dbReference>
<dbReference type="PANTHER" id="PTHR48080:SF6">
    <property type="entry name" value="STARVATION-SENSING PROTEIN RSPA"/>
    <property type="match status" value="1"/>
</dbReference>
<dbReference type="InterPro" id="IPR029065">
    <property type="entry name" value="Enolase_C-like"/>
</dbReference>
<feature type="domain" description="Mandelate racemase/muconate lactonizing enzyme C-terminal" evidence="1">
    <location>
        <begin position="133"/>
        <end position="283"/>
    </location>
</feature>
<dbReference type="PANTHER" id="PTHR48080">
    <property type="entry name" value="D-GALACTONATE DEHYDRATASE-RELATED"/>
    <property type="match status" value="1"/>
</dbReference>
<dbReference type="AlphaFoldDB" id="A0A381STX1"/>
<dbReference type="EMBL" id="UINC01003384">
    <property type="protein sequence ID" value="SVA05867.1"/>
    <property type="molecule type" value="Genomic_DNA"/>
</dbReference>
<evidence type="ECO:0000313" key="2">
    <source>
        <dbReference type="EMBL" id="SVA05867.1"/>
    </source>
</evidence>
<accession>A0A381STX1</accession>
<dbReference type="InterPro" id="IPR018110">
    <property type="entry name" value="Mandel_Rmase/mucon_lact_enz_CS"/>
</dbReference>
<dbReference type="SMART" id="SM00922">
    <property type="entry name" value="MR_MLE"/>
    <property type="match status" value="1"/>
</dbReference>
<dbReference type="InterPro" id="IPR034593">
    <property type="entry name" value="DgoD-like"/>
</dbReference>
<dbReference type="GO" id="GO:0009063">
    <property type="term" value="P:amino acid catabolic process"/>
    <property type="evidence" value="ECO:0007669"/>
    <property type="project" value="InterPro"/>
</dbReference>
<sequence length="432" mass="48256">MSNVTIRDIKTILTEPDNIRLVIVKIETSEPGLYGVGCATFTQRPTTVHAAVNDYLRPFLIGRNVADIEDIWQSSYVSSYWRNGPVLNNALSGVDQALWDIKGKMANMPVYDLLGGRAREAAPVYVHASGETHEEVGDKVQAFVEQGFHHVRVQMSTPGYATYGNKGAASGGDTSANRNTLDGPIAATSWLRDYDQNKNYAHPGGVFEPKPYMRSALGLFEYIRNRFGFGLEILHDVHERIPPILGVWFAKEVEKYQLFFLEDLFSPEDNDYFRMVREQTSTPIAMGELWNSPHEVIPMIQDRLIDFIRIHMSQIGGITPAKKIASMGELYSVRTAWHGPGDTSPVGHAANMMLNLNTHNFGIQEAAIPGERTREMFPGMPTLRDGMMWSNSQPGLGIDIDEKMAAKFPCKEREFGGAWDTVRRADGSMVKP</sequence>
<dbReference type="SUPFAM" id="SSF54826">
    <property type="entry name" value="Enolase N-terminal domain-like"/>
    <property type="match status" value="1"/>
</dbReference>